<dbReference type="SUPFAM" id="SSF51735">
    <property type="entry name" value="NAD(P)-binding Rossmann-fold domains"/>
    <property type="match status" value="1"/>
</dbReference>
<dbReference type="Gene3D" id="3.40.50.720">
    <property type="entry name" value="NAD(P)-binding Rossmann-like Domain"/>
    <property type="match status" value="1"/>
</dbReference>
<dbReference type="InterPro" id="IPR036291">
    <property type="entry name" value="NAD(P)-bd_dom_sf"/>
</dbReference>
<dbReference type="Pfam" id="PF14667">
    <property type="entry name" value="Polysacc_synt_C"/>
    <property type="match status" value="1"/>
</dbReference>
<dbReference type="EMBL" id="JASCTH010000014">
    <property type="protein sequence ID" value="MDI6101292.1"/>
    <property type="molecule type" value="Genomic_DNA"/>
</dbReference>
<dbReference type="RefSeq" id="WP_282762164.1">
    <property type="nucleotide sequence ID" value="NZ_JASCTH010000014.1"/>
</dbReference>
<name>A0ABT6WNJ9_9ACTN</name>
<proteinExistence type="predicted"/>
<evidence type="ECO:0000259" key="1">
    <source>
        <dbReference type="Pfam" id="PF01370"/>
    </source>
</evidence>
<sequence length="363" mass="39334">MTAGPLVMTGTTGFLGWHVRVLARALGLGDPVPVTRSGLADTEKLAGLLSGADRVLHVAGVNRGEADIGNRRPAELLAAALRRCATPPKKVVFANSVQAGNGTEYGTGKAVAAATLAEATRWSGSDFQDVRLPNLFGEHGRPHYNSVVATFCRQLADGGTPQVHQDRELDLLHATDAAALLLGVDLPGAGRVRCGVGELRDRLQRIARCYARGEIPELTGRFDVRLFNTYRSHHFPAGTPCRLPRHSDVRGDLIEAVKVHGGGGQTFVSTSRPGVTRGRHFHLAKVERFLVLRGEAEIRVRRLLHDEVTTFRVAGDRPAFVDMPSMWAHDITNVGDGELLTLFWSNEVFDPGLPDTYPEQVSP</sequence>
<evidence type="ECO:0000313" key="4">
    <source>
        <dbReference type="Proteomes" id="UP001241758"/>
    </source>
</evidence>
<reference evidence="3 4" key="1">
    <citation type="submission" date="2023-05" db="EMBL/GenBank/DDBJ databases">
        <title>Actinoplanes sp. NEAU-A12 genome sequencing.</title>
        <authorList>
            <person name="Wang Z.-S."/>
        </authorList>
    </citation>
    <scope>NUCLEOTIDE SEQUENCE [LARGE SCALE GENOMIC DNA]</scope>
    <source>
        <strain evidence="3 4">NEAU-A12</strain>
    </source>
</reference>
<dbReference type="Pfam" id="PF01370">
    <property type="entry name" value="Epimerase"/>
    <property type="match status" value="1"/>
</dbReference>
<comment type="caution">
    <text evidence="3">The sequence shown here is derived from an EMBL/GenBank/DDBJ whole genome shotgun (WGS) entry which is preliminary data.</text>
</comment>
<evidence type="ECO:0000259" key="2">
    <source>
        <dbReference type="Pfam" id="PF14667"/>
    </source>
</evidence>
<feature type="domain" description="NAD-dependent epimerase/dehydratase" evidence="1">
    <location>
        <begin position="8"/>
        <end position="182"/>
    </location>
</feature>
<gene>
    <name evidence="3" type="ORF">QLQ12_22000</name>
</gene>
<keyword evidence="4" id="KW-1185">Reference proteome</keyword>
<accession>A0ABT6WNJ9</accession>
<dbReference type="InterPro" id="IPR011051">
    <property type="entry name" value="RmlC_Cupin_sf"/>
</dbReference>
<dbReference type="InterPro" id="IPR029303">
    <property type="entry name" value="CapF_C"/>
</dbReference>
<dbReference type="Proteomes" id="UP001241758">
    <property type="component" value="Unassembled WGS sequence"/>
</dbReference>
<feature type="domain" description="Capsular polysaccharide assembling protein CapF C-terminal" evidence="2">
    <location>
        <begin position="246"/>
        <end position="357"/>
    </location>
</feature>
<dbReference type="SUPFAM" id="SSF51182">
    <property type="entry name" value="RmlC-like cupins"/>
    <property type="match status" value="1"/>
</dbReference>
<evidence type="ECO:0000313" key="3">
    <source>
        <dbReference type="EMBL" id="MDI6101292.1"/>
    </source>
</evidence>
<dbReference type="InterPro" id="IPR014710">
    <property type="entry name" value="RmlC-like_jellyroll"/>
</dbReference>
<dbReference type="Gene3D" id="2.60.120.10">
    <property type="entry name" value="Jelly Rolls"/>
    <property type="match status" value="1"/>
</dbReference>
<dbReference type="InterPro" id="IPR001509">
    <property type="entry name" value="Epimerase_deHydtase"/>
</dbReference>
<dbReference type="CDD" id="cd07007">
    <property type="entry name" value="cupin_CapF-like_C"/>
    <property type="match status" value="1"/>
</dbReference>
<organism evidence="3 4">
    <name type="scientific">Actinoplanes sandaracinus</name>
    <dbReference type="NCBI Taxonomy" id="3045177"/>
    <lineage>
        <taxon>Bacteria</taxon>
        <taxon>Bacillati</taxon>
        <taxon>Actinomycetota</taxon>
        <taxon>Actinomycetes</taxon>
        <taxon>Micromonosporales</taxon>
        <taxon>Micromonosporaceae</taxon>
        <taxon>Actinoplanes</taxon>
    </lineage>
</organism>
<protein>
    <submittedName>
        <fullName evidence="3">Capsular biosynthesis protein</fullName>
    </submittedName>
</protein>